<evidence type="ECO:0000259" key="1">
    <source>
        <dbReference type="Pfam" id="PF14214"/>
    </source>
</evidence>
<dbReference type="PANTHER" id="PTHR45786">
    <property type="entry name" value="DNA BINDING PROTEIN-LIKE"/>
    <property type="match status" value="1"/>
</dbReference>
<evidence type="ECO:0000313" key="2">
    <source>
        <dbReference type="EMBL" id="VDP44668.1"/>
    </source>
</evidence>
<dbReference type="InterPro" id="IPR025476">
    <property type="entry name" value="Helitron_helicase-like"/>
</dbReference>
<gene>
    <name evidence="2" type="ORF">HPBE_LOCUS24378</name>
</gene>
<dbReference type="EMBL" id="UZAH01036258">
    <property type="protein sequence ID" value="VDP44668.1"/>
    <property type="molecule type" value="Genomic_DNA"/>
</dbReference>
<proteinExistence type="predicted"/>
<organism evidence="2">
    <name type="scientific">Heligmosomoides polygyrus</name>
    <name type="common">Parasitic roundworm</name>
    <dbReference type="NCBI Taxonomy" id="6339"/>
    <lineage>
        <taxon>Eukaryota</taxon>
        <taxon>Metazoa</taxon>
        <taxon>Ecdysozoa</taxon>
        <taxon>Nematoda</taxon>
        <taxon>Chromadorea</taxon>
        <taxon>Rhabditida</taxon>
        <taxon>Rhabditina</taxon>
        <taxon>Rhabditomorpha</taxon>
        <taxon>Strongyloidea</taxon>
        <taxon>Heligmosomidae</taxon>
        <taxon>Heligmosomoides</taxon>
    </lineage>
</organism>
<name>A0A3P8EDK8_HELPZ</name>
<dbReference type="OrthoDB" id="10039910at2759"/>
<accession>A0A3P8EDK8</accession>
<dbReference type="Pfam" id="PF14214">
    <property type="entry name" value="Helitron_like_N"/>
    <property type="match status" value="1"/>
</dbReference>
<reference evidence="2" key="1">
    <citation type="submission" date="2018-11" db="EMBL/GenBank/DDBJ databases">
        <authorList>
            <consortium name="Pathogen Informatics"/>
        </authorList>
    </citation>
    <scope>NUCLEOTIDE SEQUENCE [LARGE SCALE GENOMIC DNA]</scope>
</reference>
<dbReference type="AlphaFoldDB" id="A0A3P8EDK8"/>
<feature type="domain" description="Helitron helicase-like" evidence="1">
    <location>
        <begin position="355"/>
        <end position="418"/>
    </location>
</feature>
<protein>
    <recommendedName>
        <fullName evidence="1">Helitron helicase-like domain-containing protein</fullName>
    </recommendedName>
</protein>
<dbReference type="PANTHER" id="PTHR45786:SF74">
    <property type="entry name" value="ATP-DEPENDENT DNA HELICASE"/>
    <property type="match status" value="1"/>
</dbReference>
<sequence length="544" mass="60008">MLTCNTAGVWVDTQAATYTTAQCETRQCPVMTCSEGEMKANPGNVAVTSLSCDGTAQWIDSQSAVYTAAQCENDDHDGLRSYAKARQEGGPHFRRILEKQFEQRKEADDAALALLPTKNARAEAGAAETGRRRSARILANEARLAEARIQVIEEHRLLRSNATPVRSIGMARDIINRPSLHSLGRMDQPCSSCAALHFQTEKVTSSDTVYNMCCNLELAARQVNSDCDSNLFADLHRLLLRVNPYAQSFVMMDEVLRTEEETAIAAGPTPHPVHMVFGQRPSDDARRYNSATANEIAVVYVGDEEGIPGKRYLDKICDPLTYPLLFRNGDDGWHPYMEKRSTSRSGRTRVTQKEFYSYLMFPRANVFNPLLHAGKLFQQYVVDSWLKIEMNRLNYVKLNQSLLRLDTIQGLTDYMIGQCSEIYCASGTLTGNADRTSLTLLTCNTAGVWVDTQAATYTTAQCETPCDQCTSLLNTGMACLSGFRCKAVLTRSTGQCPEVYCDTGLMTAGSGRTTVTQLSCNGLSQWVDPAGAVYSIAQCETGSF</sequence>